<protein>
    <recommendedName>
        <fullName evidence="4">Hsp70-binding protein 1</fullName>
    </recommendedName>
    <alternativeName>
        <fullName evidence="5">Heat shock protein-binding protein 1</fullName>
    </alternativeName>
    <alternativeName>
        <fullName evidence="6">Hsp70-interacting protein 1</fullName>
    </alternativeName>
</protein>
<evidence type="ECO:0000256" key="3">
    <source>
        <dbReference type="ARBA" id="ARBA00064806"/>
    </source>
</evidence>
<evidence type="ECO:0000256" key="1">
    <source>
        <dbReference type="ARBA" id="ARBA00022553"/>
    </source>
</evidence>
<organism evidence="8 9">
    <name type="scientific">Pleuronectes platessa</name>
    <name type="common">European plaice</name>
    <dbReference type="NCBI Taxonomy" id="8262"/>
    <lineage>
        <taxon>Eukaryota</taxon>
        <taxon>Metazoa</taxon>
        <taxon>Chordata</taxon>
        <taxon>Craniata</taxon>
        <taxon>Vertebrata</taxon>
        <taxon>Euteleostomi</taxon>
        <taxon>Actinopterygii</taxon>
        <taxon>Neopterygii</taxon>
        <taxon>Teleostei</taxon>
        <taxon>Neoteleostei</taxon>
        <taxon>Acanthomorphata</taxon>
        <taxon>Carangaria</taxon>
        <taxon>Pleuronectiformes</taxon>
        <taxon>Pleuronectoidei</taxon>
        <taxon>Pleuronectidae</taxon>
        <taxon>Pleuronectes</taxon>
    </lineage>
</organism>
<comment type="subunit">
    <text evidence="3">Interacts with the ATP-binding domain of HSPA1A. Detected in a ternary complex containing STUB1, HSPA1A and HSPBP1. Interacts with PGLYRP1; this interaction blocks the cytotoxic activity of the PGLYRP1-HSPA1A complex.</text>
</comment>
<dbReference type="FunFam" id="1.25.10.10:FF:000178">
    <property type="entry name" value="hsp70-binding protein 1 isoform X1"/>
    <property type="match status" value="1"/>
</dbReference>
<gene>
    <name evidence="8" type="ORF">PLEPLA_LOCUS7806</name>
</gene>
<dbReference type="InterPro" id="IPR016024">
    <property type="entry name" value="ARM-type_fold"/>
</dbReference>
<dbReference type="InterPro" id="IPR013918">
    <property type="entry name" value="Nucleotide_exch_fac_Fes1"/>
</dbReference>
<dbReference type="Proteomes" id="UP001153269">
    <property type="component" value="Unassembled WGS sequence"/>
</dbReference>
<dbReference type="EMBL" id="CADEAL010000423">
    <property type="protein sequence ID" value="CAB1419955.1"/>
    <property type="molecule type" value="Genomic_DNA"/>
</dbReference>
<reference evidence="8" key="1">
    <citation type="submission" date="2020-03" db="EMBL/GenBank/DDBJ databases">
        <authorList>
            <person name="Weist P."/>
        </authorList>
    </citation>
    <scope>NUCLEOTIDE SEQUENCE</scope>
</reference>
<evidence type="ECO:0000313" key="9">
    <source>
        <dbReference type="Proteomes" id="UP001153269"/>
    </source>
</evidence>
<dbReference type="GO" id="GO:0005783">
    <property type="term" value="C:endoplasmic reticulum"/>
    <property type="evidence" value="ECO:0007669"/>
    <property type="project" value="TreeGrafter"/>
</dbReference>
<dbReference type="InterPro" id="IPR050693">
    <property type="entry name" value="Hsp70_NEF-Inhibitors"/>
</dbReference>
<proteinExistence type="predicted"/>
<dbReference type="AlphaFoldDB" id="A0A9N7Y693"/>
<evidence type="ECO:0000313" key="8">
    <source>
        <dbReference type="EMBL" id="CAB1419955.1"/>
    </source>
</evidence>
<sequence>MDAGVAAEGAAPVEPMTEERKAFLKEALAEVCRGQVEEVEHIKQCLEILHKEEKSESGKEGEDAEDEAERESAFKVITELCENLDNARDLMVLGGLDLCFSRYLGHVKSGLRWRAAELVACCAQNMPEVQVHLLKIGVLPKLLQMTDSDPDPTARVKAFYAVSCLVREQEAGLKAFLTLDGFSVLTRCMQSENERLRTKSSFLLLNLLRSHPEEKDTVISMGMVQQLVAVLRTPHSSVHEHILGAICCLVEDCPKGLKECRNPTLALEELLKQRIKELGGKEEWQEELDFCESLEMTCFRG</sequence>
<keyword evidence="9" id="KW-1185">Reference proteome</keyword>
<name>A0A9N7Y693_PLEPL</name>
<comment type="caution">
    <text evidence="8">The sequence shown here is derived from an EMBL/GenBank/DDBJ whole genome shotgun (WGS) entry which is preliminary data.</text>
</comment>
<dbReference type="GO" id="GO:0000774">
    <property type="term" value="F:adenyl-nucleotide exchange factor activity"/>
    <property type="evidence" value="ECO:0007669"/>
    <property type="project" value="TreeGrafter"/>
</dbReference>
<dbReference type="PANTHER" id="PTHR19316:SF18">
    <property type="entry name" value="HSP70-BINDING PROTEIN 1"/>
    <property type="match status" value="1"/>
</dbReference>
<dbReference type="Gene3D" id="1.25.10.10">
    <property type="entry name" value="Leucine-rich Repeat Variant"/>
    <property type="match status" value="1"/>
</dbReference>
<keyword evidence="2" id="KW-0677">Repeat</keyword>
<dbReference type="SUPFAM" id="SSF48371">
    <property type="entry name" value="ARM repeat"/>
    <property type="match status" value="1"/>
</dbReference>
<evidence type="ECO:0000256" key="2">
    <source>
        <dbReference type="ARBA" id="ARBA00022737"/>
    </source>
</evidence>
<evidence type="ECO:0000256" key="5">
    <source>
        <dbReference type="ARBA" id="ARBA00075420"/>
    </source>
</evidence>
<evidence type="ECO:0000256" key="4">
    <source>
        <dbReference type="ARBA" id="ARBA00069271"/>
    </source>
</evidence>
<evidence type="ECO:0000256" key="6">
    <source>
        <dbReference type="ARBA" id="ARBA00081319"/>
    </source>
</evidence>
<dbReference type="Pfam" id="PF08609">
    <property type="entry name" value="Fes1"/>
    <property type="match status" value="1"/>
</dbReference>
<evidence type="ECO:0000259" key="7">
    <source>
        <dbReference type="Pfam" id="PF08609"/>
    </source>
</evidence>
<keyword evidence="1" id="KW-0597">Phosphoprotein</keyword>
<dbReference type="PANTHER" id="PTHR19316">
    <property type="entry name" value="PROTEIN FOLDING REGULATOR"/>
    <property type="match status" value="1"/>
</dbReference>
<accession>A0A9N7Y693</accession>
<dbReference type="InterPro" id="IPR011989">
    <property type="entry name" value="ARM-like"/>
</dbReference>
<feature type="domain" description="Nucleotide exchange factor Fes1" evidence="7">
    <location>
        <begin position="15"/>
        <end position="90"/>
    </location>
</feature>